<dbReference type="InterPro" id="IPR010271">
    <property type="entry name" value="TcpA"/>
</dbReference>
<evidence type="ECO:0000256" key="1">
    <source>
        <dbReference type="ARBA" id="ARBA00004167"/>
    </source>
</evidence>
<evidence type="ECO:0000256" key="2">
    <source>
        <dbReference type="SAM" id="Phobius"/>
    </source>
</evidence>
<dbReference type="InterPro" id="IPR045584">
    <property type="entry name" value="Pilin-like"/>
</dbReference>
<evidence type="ECO:0000313" key="4">
    <source>
        <dbReference type="Proteomes" id="UP000254633"/>
    </source>
</evidence>
<proteinExistence type="predicted"/>
<keyword evidence="2" id="KW-0812">Transmembrane</keyword>
<gene>
    <name evidence="3" type="primary">sbeA</name>
    <name evidence="3" type="ORF">NCTC10060_01446</name>
</gene>
<dbReference type="InterPro" id="IPR012902">
    <property type="entry name" value="N_methyl_site"/>
</dbReference>
<protein>
    <submittedName>
        <fullName evidence="3">Type IV major pilin</fullName>
    </submittedName>
</protein>
<dbReference type="GO" id="GO:0016020">
    <property type="term" value="C:membrane"/>
    <property type="evidence" value="ECO:0007669"/>
    <property type="project" value="UniProtKB-SubCell"/>
</dbReference>
<sequence length="260" mass="27178">MKTICLRDIRKRFMAQPEKYLNLKKQRGMTLLEIIIVLGIIGTIAAGVVILAQRAYDSKAMTDLTTNINTIRTAMKDAYGATGIYPLPAGTATAALNDQTINEAAGQATPIGKLIALGKLSADEAKNNISNDFISTGAGDISANGVQKGYFIEINGLNQQQCRNILLQAGNSFDYVEVTDNAPAGAYHYNNTSVNLVDVLTGVTPAVPGADATHPGTPAILTGSGVFRSLVTGGNTQITADGVITACSDNSSNSVVLGSR</sequence>
<dbReference type="AlphaFoldDB" id="A0A379TUR2"/>
<feature type="transmembrane region" description="Helical" evidence="2">
    <location>
        <begin position="31"/>
        <end position="52"/>
    </location>
</feature>
<dbReference type="EMBL" id="UGXH01000003">
    <property type="protein sequence ID" value="SUG54357.1"/>
    <property type="molecule type" value="Genomic_DNA"/>
</dbReference>
<dbReference type="Pfam" id="PF07963">
    <property type="entry name" value="N_methyl"/>
    <property type="match status" value="1"/>
</dbReference>
<dbReference type="Proteomes" id="UP000254633">
    <property type="component" value="Unassembled WGS sequence"/>
</dbReference>
<evidence type="ECO:0000313" key="3">
    <source>
        <dbReference type="EMBL" id="SUG54357.1"/>
    </source>
</evidence>
<dbReference type="GO" id="GO:0043230">
    <property type="term" value="C:extracellular organelle"/>
    <property type="evidence" value="ECO:0007669"/>
    <property type="project" value="InterPro"/>
</dbReference>
<dbReference type="GO" id="GO:0009289">
    <property type="term" value="C:pilus"/>
    <property type="evidence" value="ECO:0007669"/>
    <property type="project" value="InterPro"/>
</dbReference>
<keyword evidence="2" id="KW-1133">Transmembrane helix</keyword>
<name>A0A379TUR2_SALDZ</name>
<dbReference type="Pfam" id="PF05946">
    <property type="entry name" value="TcpA"/>
    <property type="match status" value="1"/>
</dbReference>
<dbReference type="NCBIfam" id="TIGR02532">
    <property type="entry name" value="IV_pilin_GFxxxE"/>
    <property type="match status" value="1"/>
</dbReference>
<dbReference type="Gene3D" id="3.30.1690.10">
    <property type="entry name" value="TcpA-like pilin"/>
    <property type="match status" value="1"/>
</dbReference>
<organism evidence="3 4">
    <name type="scientific">Salmonella diarizonae</name>
    <dbReference type="NCBI Taxonomy" id="59204"/>
    <lineage>
        <taxon>Bacteria</taxon>
        <taxon>Pseudomonadati</taxon>
        <taxon>Pseudomonadota</taxon>
        <taxon>Gammaproteobacteria</taxon>
        <taxon>Enterobacterales</taxon>
        <taxon>Enterobacteriaceae</taxon>
        <taxon>Salmonella</taxon>
    </lineage>
</organism>
<accession>A0A379TUR2</accession>
<dbReference type="PROSITE" id="PS00409">
    <property type="entry name" value="PROKAR_NTER_METHYL"/>
    <property type="match status" value="1"/>
</dbReference>
<comment type="subcellular location">
    <subcellularLocation>
        <location evidence="1">Membrane</location>
        <topology evidence="1">Single-pass membrane protein</topology>
    </subcellularLocation>
</comment>
<keyword evidence="2" id="KW-0472">Membrane</keyword>
<dbReference type="SUPFAM" id="SSF54523">
    <property type="entry name" value="Pili subunits"/>
    <property type="match status" value="1"/>
</dbReference>
<reference evidence="3 4" key="1">
    <citation type="submission" date="2018-06" db="EMBL/GenBank/DDBJ databases">
        <authorList>
            <consortium name="Pathogen Informatics"/>
            <person name="Doyle S."/>
        </authorList>
    </citation>
    <scope>NUCLEOTIDE SEQUENCE [LARGE SCALE GENOMIC DNA]</scope>
    <source>
        <strain evidence="3 4">NCTC10060</strain>
    </source>
</reference>